<proteinExistence type="predicted"/>
<organism evidence="2 3">
    <name type="scientific">Stagnimonas aquatica</name>
    <dbReference type="NCBI Taxonomy" id="2689987"/>
    <lineage>
        <taxon>Bacteria</taxon>
        <taxon>Pseudomonadati</taxon>
        <taxon>Pseudomonadota</taxon>
        <taxon>Gammaproteobacteria</taxon>
        <taxon>Nevskiales</taxon>
        <taxon>Nevskiaceae</taxon>
        <taxon>Stagnimonas</taxon>
    </lineage>
</organism>
<evidence type="ECO:0000313" key="3">
    <source>
        <dbReference type="Proteomes" id="UP000282106"/>
    </source>
</evidence>
<comment type="caution">
    <text evidence="2">The sequence shown here is derived from an EMBL/GenBank/DDBJ whole genome shotgun (WGS) entry which is preliminary data.</text>
</comment>
<dbReference type="AlphaFoldDB" id="A0A3N0VAA8"/>
<feature type="region of interest" description="Disordered" evidence="1">
    <location>
        <begin position="94"/>
        <end position="125"/>
    </location>
</feature>
<name>A0A3N0VAA8_9GAMM</name>
<dbReference type="EMBL" id="RJVO01000004">
    <property type="protein sequence ID" value="ROH89706.1"/>
    <property type="molecule type" value="Genomic_DNA"/>
</dbReference>
<protein>
    <submittedName>
        <fullName evidence="2">Uncharacterized protein</fullName>
    </submittedName>
</protein>
<dbReference type="Proteomes" id="UP000282106">
    <property type="component" value="Unassembled WGS sequence"/>
</dbReference>
<sequence>MDYLGYGGYYGGYGYPQAYGPASARYGSYGLSRSYGGFGDYHFDDGYHLASAYGHGQPGFVSAPYRDFFPIHSGSYGPGAGHYGGFGGLHDDVRLHSGSPRHTSGIRHGGGIGHSRPGHGGSRHH</sequence>
<gene>
    <name evidence="2" type="ORF">ED208_11325</name>
</gene>
<dbReference type="InParanoid" id="A0A3N0VAA8"/>
<evidence type="ECO:0000256" key="1">
    <source>
        <dbReference type="SAM" id="MobiDB-lite"/>
    </source>
</evidence>
<keyword evidence="3" id="KW-1185">Reference proteome</keyword>
<accession>A0A3N0VAA8</accession>
<reference evidence="2 3" key="1">
    <citation type="submission" date="2018-10" db="EMBL/GenBank/DDBJ databases">
        <authorList>
            <person name="Chen W.-M."/>
        </authorList>
    </citation>
    <scope>NUCLEOTIDE SEQUENCE [LARGE SCALE GENOMIC DNA]</scope>
    <source>
        <strain evidence="2 3">THS-13</strain>
    </source>
</reference>
<evidence type="ECO:0000313" key="2">
    <source>
        <dbReference type="EMBL" id="ROH89706.1"/>
    </source>
</evidence>